<keyword evidence="3" id="KW-1185">Reference proteome</keyword>
<evidence type="ECO:0000313" key="3">
    <source>
        <dbReference type="Proteomes" id="UP000800093"/>
    </source>
</evidence>
<feature type="region of interest" description="Disordered" evidence="1">
    <location>
        <begin position="28"/>
        <end position="52"/>
    </location>
</feature>
<comment type="caution">
    <text evidence="2">The sequence shown here is derived from an EMBL/GenBank/DDBJ whole genome shotgun (WGS) entry which is preliminary data.</text>
</comment>
<reference evidence="3" key="1">
    <citation type="journal article" date="2020" name="Stud. Mycol.">
        <title>101 Dothideomycetes genomes: A test case for predicting lifestyles and emergence of pathogens.</title>
        <authorList>
            <person name="Haridas S."/>
            <person name="Albert R."/>
            <person name="Binder M."/>
            <person name="Bloem J."/>
            <person name="LaButti K."/>
            <person name="Salamov A."/>
            <person name="Andreopoulos B."/>
            <person name="Baker S."/>
            <person name="Barry K."/>
            <person name="Bills G."/>
            <person name="Bluhm B."/>
            <person name="Cannon C."/>
            <person name="Castanera R."/>
            <person name="Culley D."/>
            <person name="Daum C."/>
            <person name="Ezra D."/>
            <person name="Gonzalez J."/>
            <person name="Henrissat B."/>
            <person name="Kuo A."/>
            <person name="Liang C."/>
            <person name="Lipzen A."/>
            <person name="Lutzoni F."/>
            <person name="Magnuson J."/>
            <person name="Mondo S."/>
            <person name="Nolan M."/>
            <person name="Ohm R."/>
            <person name="Pangilinan J."/>
            <person name="Park H.-J."/>
            <person name="Ramirez L."/>
            <person name="Alfaro M."/>
            <person name="Sun H."/>
            <person name="Tritt A."/>
            <person name="Yoshinaga Y."/>
            <person name="Zwiers L.-H."/>
            <person name="Turgeon B."/>
            <person name="Goodwin S."/>
            <person name="Spatafora J."/>
            <person name="Crous P."/>
            <person name="Grigoriev I."/>
        </authorList>
    </citation>
    <scope>NUCLEOTIDE SEQUENCE [LARGE SCALE GENOMIC DNA]</scope>
    <source>
        <strain evidence="3">CBS 304.66</strain>
    </source>
</reference>
<gene>
    <name evidence="2" type="ORF">CC78DRAFT_579766</name>
</gene>
<organism evidence="2 3">
    <name type="scientific">Lojkania enalia</name>
    <dbReference type="NCBI Taxonomy" id="147567"/>
    <lineage>
        <taxon>Eukaryota</taxon>
        <taxon>Fungi</taxon>
        <taxon>Dikarya</taxon>
        <taxon>Ascomycota</taxon>
        <taxon>Pezizomycotina</taxon>
        <taxon>Dothideomycetes</taxon>
        <taxon>Pleosporomycetidae</taxon>
        <taxon>Pleosporales</taxon>
        <taxon>Pleosporales incertae sedis</taxon>
        <taxon>Lojkania</taxon>
    </lineage>
</organism>
<evidence type="ECO:0000313" key="2">
    <source>
        <dbReference type="EMBL" id="KAF2265079.1"/>
    </source>
</evidence>
<evidence type="ECO:0000256" key="1">
    <source>
        <dbReference type="SAM" id="MobiDB-lite"/>
    </source>
</evidence>
<dbReference type="AlphaFoldDB" id="A0A9P4N6S1"/>
<protein>
    <submittedName>
        <fullName evidence="2">Uncharacterized protein</fullName>
    </submittedName>
</protein>
<dbReference type="EMBL" id="ML986611">
    <property type="protein sequence ID" value="KAF2265079.1"/>
    <property type="molecule type" value="Genomic_DNA"/>
</dbReference>
<proteinExistence type="predicted"/>
<name>A0A9P4N6S1_9PLEO</name>
<sequence length="127" mass="13631">MRVLILFGDGVLGGAGEVPMPALIHLIRGQGPDPPPLPTQSRRRTTPSPLHPKQTLMVDTFARNLVPCAIPLASLAPRPHCLAPPLHPSNPRIYTYLGARLSSEPSQYAIRAAKHDTLHCASASSHV</sequence>
<accession>A0A9P4N6S1</accession>
<dbReference type="Proteomes" id="UP000800093">
    <property type="component" value="Unassembled WGS sequence"/>
</dbReference>